<evidence type="ECO:0008006" key="3">
    <source>
        <dbReference type="Google" id="ProtNLM"/>
    </source>
</evidence>
<evidence type="ECO:0000313" key="1">
    <source>
        <dbReference type="EMBL" id="AEM22020.1"/>
    </source>
</evidence>
<dbReference type="GeneID" id="44969940"/>
<name>G0EPW0_BRAIP</name>
<organism evidence="1 2">
    <name type="scientific">Brachyspira intermedia (strain ATCC 51140 / PWS/A)</name>
    <name type="common">Serpulina intermedia</name>
    <dbReference type="NCBI Taxonomy" id="1045858"/>
    <lineage>
        <taxon>Bacteria</taxon>
        <taxon>Pseudomonadati</taxon>
        <taxon>Spirochaetota</taxon>
        <taxon>Spirochaetia</taxon>
        <taxon>Brachyspirales</taxon>
        <taxon>Brachyspiraceae</taxon>
        <taxon>Brachyspira</taxon>
    </lineage>
</organism>
<dbReference type="Proteomes" id="UP000008522">
    <property type="component" value="Chromosome"/>
</dbReference>
<protein>
    <recommendedName>
        <fullName evidence="3">Peptidase M30, hyicolysin</fullName>
    </recommendedName>
</protein>
<evidence type="ECO:0000313" key="2">
    <source>
        <dbReference type="Proteomes" id="UP000008522"/>
    </source>
</evidence>
<keyword evidence="2" id="KW-1185">Reference proteome</keyword>
<dbReference type="HOGENOM" id="CLU_665106_0_0_12"/>
<sequence>MKKLLFIYLSIFTVFIVSCGNKVLNPSESVDGITYYDVNNAETAKFNISVFYDDPNKPEVLNDIEFKKIAESGNAIVYIQSGQSFDINNVKKCFNKFEANYDEEVKIYGEPISFPNINNDKVVFLIYDFYPKSDLSGTGFSNSDDLQNNAKTINHGKYLYIHSKYLEDPDNVAATMMHEFQHLINASVNLMNGKKAMDLWLNEALSESTSVLFAPAMYDNRASGFNSFPYYSFYSWYIQGIIPINGLIQISYCSSSIFMKWIEHVGGIETINKIAHSSPLLDTRTRLVNSVKGLNIGNSVEEIFISWIKDIYKGNLPGVQVTEIPLDPNNNPLIIPGQGFPLVPGAFIIYNANKYNLNNTSIKTELLDAEKNIYLAWNPNFDSVDVEGTIDPSAVMWINATPK</sequence>
<dbReference type="PATRIC" id="fig|1045858.4.peg.1400"/>
<dbReference type="EMBL" id="CP002874">
    <property type="protein sequence ID" value="AEM22020.1"/>
    <property type="molecule type" value="Genomic_DNA"/>
</dbReference>
<accession>G0EPW0</accession>
<reference evidence="1 2" key="1">
    <citation type="journal article" date="2011" name="BMC Genomics">
        <title>Complete genome sequence of Brachyspira intermedia reveals unique genomic features in Brachyspira species and phage-mediated horizontal gene transfer.</title>
        <authorList>
            <person name="Hafstrom T."/>
            <person name="Jansson D.S."/>
            <person name="Segerman B."/>
        </authorList>
    </citation>
    <scope>NUCLEOTIDE SEQUENCE [LARGE SCALE GENOMIC DNA]</scope>
    <source>
        <strain evidence="2">ATCC 51140 / PWS/A</strain>
    </source>
</reference>
<dbReference type="PROSITE" id="PS51257">
    <property type="entry name" value="PROKAR_LIPOPROTEIN"/>
    <property type="match status" value="1"/>
</dbReference>
<dbReference type="eggNOG" id="COG0308">
    <property type="taxonomic scope" value="Bacteria"/>
</dbReference>
<dbReference type="KEGG" id="bip:Bint_1401"/>
<dbReference type="AlphaFoldDB" id="G0EPW0"/>
<proteinExistence type="predicted"/>
<dbReference type="OrthoDB" id="308877at2"/>
<gene>
    <name evidence="1" type="ordered locus">Bint_1401</name>
</gene>
<dbReference type="RefSeq" id="WP_014487849.1">
    <property type="nucleotide sequence ID" value="NC_017243.1"/>
</dbReference>